<dbReference type="GO" id="GO:0043565">
    <property type="term" value="F:sequence-specific DNA binding"/>
    <property type="evidence" value="ECO:0007669"/>
    <property type="project" value="InterPro"/>
</dbReference>
<evidence type="ECO:0000256" key="2">
    <source>
        <dbReference type="ARBA" id="ARBA00022741"/>
    </source>
</evidence>
<evidence type="ECO:0000256" key="5">
    <source>
        <dbReference type="ARBA" id="ARBA00023015"/>
    </source>
</evidence>
<dbReference type="InterPro" id="IPR025662">
    <property type="entry name" value="Sigma_54_int_dom_ATP-bd_1"/>
</dbReference>
<feature type="domain" description="Sigma-54 factor interaction" evidence="8">
    <location>
        <begin position="146"/>
        <end position="373"/>
    </location>
</feature>
<feature type="domain" description="Response regulatory" evidence="9">
    <location>
        <begin position="8"/>
        <end position="122"/>
    </location>
</feature>
<dbReference type="PANTHER" id="PTHR32071">
    <property type="entry name" value="TRANSCRIPTIONAL REGULATORY PROTEIN"/>
    <property type="match status" value="1"/>
</dbReference>
<dbReference type="RefSeq" id="WP_181550205.1">
    <property type="nucleotide sequence ID" value="NZ_JACDUS010000002.1"/>
</dbReference>
<proteinExistence type="predicted"/>
<dbReference type="InterPro" id="IPR058031">
    <property type="entry name" value="AAA_lid_NorR"/>
</dbReference>
<evidence type="ECO:0000259" key="9">
    <source>
        <dbReference type="PROSITE" id="PS50110"/>
    </source>
</evidence>
<comment type="caution">
    <text evidence="10">The sequence shown here is derived from an EMBL/GenBank/DDBJ whole genome shotgun (WGS) entry which is preliminary data.</text>
</comment>
<keyword evidence="4" id="KW-0902">Two-component regulatory system</keyword>
<dbReference type="SUPFAM" id="SSF46689">
    <property type="entry name" value="Homeodomain-like"/>
    <property type="match status" value="1"/>
</dbReference>
<evidence type="ECO:0000256" key="6">
    <source>
        <dbReference type="ARBA" id="ARBA00023163"/>
    </source>
</evidence>
<dbReference type="InterPro" id="IPR011006">
    <property type="entry name" value="CheY-like_superfamily"/>
</dbReference>
<organism evidence="10 11">
    <name type="scientific">Desulfosalsimonas propionicica</name>
    <dbReference type="NCBI Taxonomy" id="332175"/>
    <lineage>
        <taxon>Bacteria</taxon>
        <taxon>Pseudomonadati</taxon>
        <taxon>Thermodesulfobacteriota</taxon>
        <taxon>Desulfobacteria</taxon>
        <taxon>Desulfobacterales</taxon>
        <taxon>Desulfosalsimonadaceae</taxon>
        <taxon>Desulfosalsimonas</taxon>
    </lineage>
</organism>
<dbReference type="PRINTS" id="PR01590">
    <property type="entry name" value="HTHFIS"/>
</dbReference>
<name>A0A7W0C7B9_9BACT</name>
<dbReference type="Gene3D" id="1.10.10.60">
    <property type="entry name" value="Homeodomain-like"/>
    <property type="match status" value="1"/>
</dbReference>
<dbReference type="Pfam" id="PF02954">
    <property type="entry name" value="HTH_8"/>
    <property type="match status" value="1"/>
</dbReference>
<evidence type="ECO:0000256" key="7">
    <source>
        <dbReference type="PROSITE-ProRule" id="PRU00169"/>
    </source>
</evidence>
<dbReference type="SUPFAM" id="SSF52172">
    <property type="entry name" value="CheY-like"/>
    <property type="match status" value="1"/>
</dbReference>
<dbReference type="GO" id="GO:0000160">
    <property type="term" value="P:phosphorelay signal transduction system"/>
    <property type="evidence" value="ECO:0007669"/>
    <property type="project" value="UniProtKB-KW"/>
</dbReference>
<dbReference type="InterPro" id="IPR002197">
    <property type="entry name" value="HTH_Fis"/>
</dbReference>
<dbReference type="AlphaFoldDB" id="A0A7W0C7B9"/>
<dbReference type="PROSITE" id="PS50110">
    <property type="entry name" value="RESPONSE_REGULATORY"/>
    <property type="match status" value="1"/>
</dbReference>
<dbReference type="FunFam" id="3.40.50.2300:FF:000018">
    <property type="entry name" value="DNA-binding transcriptional regulator NtrC"/>
    <property type="match status" value="1"/>
</dbReference>
<evidence type="ECO:0000256" key="4">
    <source>
        <dbReference type="ARBA" id="ARBA00023012"/>
    </source>
</evidence>
<dbReference type="Gene3D" id="1.10.8.60">
    <property type="match status" value="1"/>
</dbReference>
<dbReference type="CDD" id="cd00009">
    <property type="entry name" value="AAA"/>
    <property type="match status" value="1"/>
</dbReference>
<keyword evidence="2" id="KW-0547">Nucleotide-binding</keyword>
<dbReference type="InterPro" id="IPR009057">
    <property type="entry name" value="Homeodomain-like_sf"/>
</dbReference>
<dbReference type="EMBL" id="JACDUS010000002">
    <property type="protein sequence ID" value="MBA2880530.1"/>
    <property type="molecule type" value="Genomic_DNA"/>
</dbReference>
<dbReference type="InterPro" id="IPR002078">
    <property type="entry name" value="Sigma_54_int"/>
</dbReference>
<dbReference type="FunFam" id="3.40.50.300:FF:000006">
    <property type="entry name" value="DNA-binding transcriptional regulator NtrC"/>
    <property type="match status" value="1"/>
</dbReference>
<dbReference type="GO" id="GO:0005524">
    <property type="term" value="F:ATP binding"/>
    <property type="evidence" value="ECO:0007669"/>
    <property type="project" value="UniProtKB-KW"/>
</dbReference>
<protein>
    <submittedName>
        <fullName evidence="10">Two-component system NtrC family response regulator</fullName>
    </submittedName>
</protein>
<dbReference type="SMART" id="SM00448">
    <property type="entry name" value="REC"/>
    <property type="match status" value="1"/>
</dbReference>
<evidence type="ECO:0000256" key="3">
    <source>
        <dbReference type="ARBA" id="ARBA00022840"/>
    </source>
</evidence>
<dbReference type="Pfam" id="PF00158">
    <property type="entry name" value="Sigma54_activat"/>
    <property type="match status" value="1"/>
</dbReference>
<dbReference type="InterPro" id="IPR001789">
    <property type="entry name" value="Sig_transdc_resp-reg_receiver"/>
</dbReference>
<dbReference type="GO" id="GO:0006355">
    <property type="term" value="P:regulation of DNA-templated transcription"/>
    <property type="evidence" value="ECO:0007669"/>
    <property type="project" value="InterPro"/>
</dbReference>
<dbReference type="SMART" id="SM00382">
    <property type="entry name" value="AAA"/>
    <property type="match status" value="1"/>
</dbReference>
<evidence type="ECO:0000256" key="1">
    <source>
        <dbReference type="ARBA" id="ARBA00022553"/>
    </source>
</evidence>
<dbReference type="InterPro" id="IPR027417">
    <property type="entry name" value="P-loop_NTPase"/>
</dbReference>
<keyword evidence="1 7" id="KW-0597">Phosphoprotein</keyword>
<keyword evidence="3" id="KW-0067">ATP-binding</keyword>
<keyword evidence="11" id="KW-1185">Reference proteome</keyword>
<evidence type="ECO:0000313" key="10">
    <source>
        <dbReference type="EMBL" id="MBA2880530.1"/>
    </source>
</evidence>
<sequence length="446" mass="50082">MNFDDTIKLLIVDDEASIRRLIEKEIGSERRIVTGVETLAAARTVMEKQQFDVVILDIRLPDGNGMDVLVELQETAPEIQVIVITGHGDVDNAVQAMKTGAYDYITKPFDLQRLEMIVEKASQRCRLHRENRMLRQASMENPPTRIIGSSPALDRVRYLIGKVAPTETPVLLTGESGTGKTMIARLIHELSARKDRPLITKNCGTLQKDLMRSELFGHRKGAFTGASEANEGLLAFAGNGTLFLDEIGELSLEVQSGLLRVIENKTYRGIGEKQERHVNIRFIFATSRDLHKEVRTGNFSEALYHRLNVFAVHLPPLREHKEDIPLLVETFLTRAGGEGRRVRISDRAMQCLMAYDWPGNVREINNVLERSMILAEGDLITEAALPLELVHKAPAAKGSDSFQSLEQIERQHILTVLNYTNGCRTRAAEILGIGRKTLYRKLQSKQ</sequence>
<dbReference type="Pfam" id="PF00072">
    <property type="entry name" value="Response_reg"/>
    <property type="match status" value="1"/>
</dbReference>
<evidence type="ECO:0000313" key="11">
    <source>
        <dbReference type="Proteomes" id="UP000525298"/>
    </source>
</evidence>
<dbReference type="PROSITE" id="PS00675">
    <property type="entry name" value="SIGMA54_INTERACT_1"/>
    <property type="match status" value="1"/>
</dbReference>
<dbReference type="InterPro" id="IPR003593">
    <property type="entry name" value="AAA+_ATPase"/>
</dbReference>
<feature type="modified residue" description="4-aspartylphosphate" evidence="7">
    <location>
        <position position="57"/>
    </location>
</feature>
<dbReference type="Gene3D" id="3.40.50.300">
    <property type="entry name" value="P-loop containing nucleotide triphosphate hydrolases"/>
    <property type="match status" value="1"/>
</dbReference>
<gene>
    <name evidence="10" type="ORF">HNR65_000848</name>
</gene>
<evidence type="ECO:0000259" key="8">
    <source>
        <dbReference type="PROSITE" id="PS50045"/>
    </source>
</evidence>
<reference evidence="10 11" key="1">
    <citation type="submission" date="2020-07" db="EMBL/GenBank/DDBJ databases">
        <title>Genomic Encyclopedia of Type Strains, Phase IV (KMG-IV): sequencing the most valuable type-strain genomes for metagenomic binning, comparative biology and taxonomic classification.</title>
        <authorList>
            <person name="Goeker M."/>
        </authorList>
    </citation>
    <scope>NUCLEOTIDE SEQUENCE [LARGE SCALE GENOMIC DNA]</scope>
    <source>
        <strain evidence="10 11">DSM 17721</strain>
    </source>
</reference>
<keyword evidence="5" id="KW-0805">Transcription regulation</keyword>
<keyword evidence="6" id="KW-0804">Transcription</keyword>
<dbReference type="PROSITE" id="PS50045">
    <property type="entry name" value="SIGMA54_INTERACT_4"/>
    <property type="match status" value="1"/>
</dbReference>
<dbReference type="Gene3D" id="3.40.50.2300">
    <property type="match status" value="1"/>
</dbReference>
<dbReference type="SUPFAM" id="SSF52540">
    <property type="entry name" value="P-loop containing nucleoside triphosphate hydrolases"/>
    <property type="match status" value="1"/>
</dbReference>
<dbReference type="Proteomes" id="UP000525298">
    <property type="component" value="Unassembled WGS sequence"/>
</dbReference>
<dbReference type="Pfam" id="PF25601">
    <property type="entry name" value="AAA_lid_14"/>
    <property type="match status" value="1"/>
</dbReference>
<accession>A0A7W0C7B9</accession>